<organism evidence="2">
    <name type="scientific">hydrothermal vent metagenome</name>
    <dbReference type="NCBI Taxonomy" id="652676"/>
    <lineage>
        <taxon>unclassified sequences</taxon>
        <taxon>metagenomes</taxon>
        <taxon>ecological metagenomes</taxon>
    </lineage>
</organism>
<feature type="domain" description="Thiol:disulfide interchange protein DsbD N-terminal" evidence="1">
    <location>
        <begin position="56"/>
        <end position="159"/>
    </location>
</feature>
<accession>A0A3B1CB79</accession>
<reference evidence="2" key="1">
    <citation type="submission" date="2018-06" db="EMBL/GenBank/DDBJ databases">
        <authorList>
            <person name="Zhirakovskaya E."/>
        </authorList>
    </citation>
    <scope>NUCLEOTIDE SEQUENCE</scope>
</reference>
<dbReference type="AlphaFoldDB" id="A0A3B1CB79"/>
<proteinExistence type="predicted"/>
<gene>
    <name evidence="2" type="ORF">MNBD_NITROSPINAE04-1199</name>
</gene>
<dbReference type="InterPro" id="IPR036929">
    <property type="entry name" value="DsbDN_sf"/>
</dbReference>
<dbReference type="Pfam" id="PF11412">
    <property type="entry name" value="DsbD_N"/>
    <property type="match status" value="1"/>
</dbReference>
<evidence type="ECO:0000259" key="1">
    <source>
        <dbReference type="Pfam" id="PF11412"/>
    </source>
</evidence>
<sequence>MRATIITSIFFAFIFVAGAAQSEQAPLPFLDLASTSPEFTVAPDFSGEAFKPGSVVVGSIYVTAPPGWHIYAPGVKKYRRLEMTSGDGPLIDVQFSYPPVKVMTLLGEEVPVYEGRVEIIAQGIVAPDTIDGGYVWRPVISWQGCAENICLAPETRTLQITIAVNDKEKR</sequence>
<dbReference type="EMBL" id="UOGA01000050">
    <property type="protein sequence ID" value="VAX15925.1"/>
    <property type="molecule type" value="Genomic_DNA"/>
</dbReference>
<dbReference type="InterPro" id="IPR028250">
    <property type="entry name" value="DsbDN"/>
</dbReference>
<protein>
    <recommendedName>
        <fullName evidence="1">Thiol:disulfide interchange protein DsbD N-terminal domain-containing protein</fullName>
    </recommendedName>
</protein>
<dbReference type="Gene3D" id="2.60.40.1250">
    <property type="entry name" value="Thiol:disulfide interchange protein DsbD, N-terminal domain"/>
    <property type="match status" value="1"/>
</dbReference>
<name>A0A3B1CB79_9ZZZZ</name>
<evidence type="ECO:0000313" key="2">
    <source>
        <dbReference type="EMBL" id="VAX15925.1"/>
    </source>
</evidence>